<dbReference type="RefSeq" id="WP_305397997.1">
    <property type="nucleotide sequence ID" value="NZ_JAUYVT010000018.1"/>
</dbReference>
<evidence type="ECO:0000313" key="3">
    <source>
        <dbReference type="Proteomes" id="UP001177212"/>
    </source>
</evidence>
<comment type="caution">
    <text evidence="2">The sequence shown here is derived from an EMBL/GenBank/DDBJ whole genome shotgun (WGS) entry which is preliminary data.</text>
</comment>
<dbReference type="SUPFAM" id="SSF81901">
    <property type="entry name" value="HCP-like"/>
    <property type="match status" value="1"/>
</dbReference>
<proteinExistence type="predicted"/>
<dbReference type="Gene3D" id="1.25.40.10">
    <property type="entry name" value="Tetratricopeptide repeat domain"/>
    <property type="match status" value="1"/>
</dbReference>
<evidence type="ECO:0000256" key="1">
    <source>
        <dbReference type="SAM" id="SignalP"/>
    </source>
</evidence>
<feature type="signal peptide" evidence="1">
    <location>
        <begin position="1"/>
        <end position="22"/>
    </location>
</feature>
<keyword evidence="1" id="KW-0732">Signal</keyword>
<dbReference type="InterPro" id="IPR006597">
    <property type="entry name" value="Sel1-like"/>
</dbReference>
<feature type="chain" id="PRO_5047493071" evidence="1">
    <location>
        <begin position="23"/>
        <end position="301"/>
    </location>
</feature>
<dbReference type="EMBL" id="JAUYVT010000018">
    <property type="protein sequence ID" value="MDP2566240.1"/>
    <property type="molecule type" value="Genomic_DNA"/>
</dbReference>
<reference evidence="2" key="1">
    <citation type="submission" date="2023-07" db="EMBL/GenBank/DDBJ databases">
        <title>Genome content predicts the carbon catabolic preferences of heterotrophic bacteria.</title>
        <authorList>
            <person name="Gralka M."/>
        </authorList>
    </citation>
    <scope>NUCLEOTIDE SEQUENCE</scope>
    <source>
        <strain evidence="2">4G09</strain>
    </source>
</reference>
<dbReference type="InterPro" id="IPR011990">
    <property type="entry name" value="TPR-like_helical_dom_sf"/>
</dbReference>
<evidence type="ECO:0000313" key="2">
    <source>
        <dbReference type="EMBL" id="MDP2566240.1"/>
    </source>
</evidence>
<dbReference type="Proteomes" id="UP001177212">
    <property type="component" value="Unassembled WGS sequence"/>
</dbReference>
<keyword evidence="3" id="KW-1185">Reference proteome</keyword>
<gene>
    <name evidence="2" type="ORF">Q8W34_16450</name>
</gene>
<accession>A0ABT9FI13</accession>
<sequence length="301" mass="33337">MRIAKILPLIIASALSANLAYANTDQDTDALPLCETAECTSDFKKLRNFAINGSSEAASLLAIAYANGEGVSQDDAYARKFMLRAIKWKDPFAIHQASRWYRTGHIFDKDVARADELLNRVVDRGFPPALVDRAKQLFAENNKNSDKLAFDLLIKAKESTYLPAYELLAVFYEHGIGTEASLYQSAKMHKTLAIRGHEGAQEKLDKLVAIIEQQNINIDGLKVSQDIERLDPVLLDVHSEIKDLIAKLKTTDYDGRSTVSRIQGQACSDAGNGCYIQFNRNSPGMIPNVVTGTIKGRFRGQ</sequence>
<name>A0ABT9FI13_9GAMM</name>
<protein>
    <submittedName>
        <fullName evidence="2">Tetratricopeptide repeat protein</fullName>
    </submittedName>
</protein>
<dbReference type="SMART" id="SM00671">
    <property type="entry name" value="SEL1"/>
    <property type="match status" value="3"/>
</dbReference>
<organism evidence="2 3">
    <name type="scientific">Pseudoalteromonas marina</name>
    <dbReference type="NCBI Taxonomy" id="267375"/>
    <lineage>
        <taxon>Bacteria</taxon>
        <taxon>Pseudomonadati</taxon>
        <taxon>Pseudomonadota</taxon>
        <taxon>Gammaproteobacteria</taxon>
        <taxon>Alteromonadales</taxon>
        <taxon>Pseudoalteromonadaceae</taxon>
        <taxon>Pseudoalteromonas</taxon>
    </lineage>
</organism>